<dbReference type="PANTHER" id="PTHR35175:SF2">
    <property type="entry name" value="DUF1289 DOMAIN-CONTAINING PROTEIN"/>
    <property type="match status" value="1"/>
</dbReference>
<comment type="caution">
    <text evidence="1">The sequence shown here is derived from an EMBL/GenBank/DDBJ whole genome shotgun (WGS) entry which is preliminary data.</text>
</comment>
<organism evidence="1 2">
    <name type="scientific">Microbulbifer halophilus</name>
    <dbReference type="NCBI Taxonomy" id="453963"/>
    <lineage>
        <taxon>Bacteria</taxon>
        <taxon>Pseudomonadati</taxon>
        <taxon>Pseudomonadota</taxon>
        <taxon>Gammaproteobacteria</taxon>
        <taxon>Cellvibrionales</taxon>
        <taxon>Microbulbiferaceae</taxon>
        <taxon>Microbulbifer</taxon>
    </lineage>
</organism>
<dbReference type="Proteomes" id="UP001597425">
    <property type="component" value="Unassembled WGS sequence"/>
</dbReference>
<reference evidence="2" key="1">
    <citation type="journal article" date="2019" name="Int. J. Syst. Evol. Microbiol.">
        <title>The Global Catalogue of Microorganisms (GCM) 10K type strain sequencing project: providing services to taxonomists for standard genome sequencing and annotation.</title>
        <authorList>
            <consortium name="The Broad Institute Genomics Platform"/>
            <consortium name="The Broad Institute Genome Sequencing Center for Infectious Disease"/>
            <person name="Wu L."/>
            <person name="Ma J."/>
        </authorList>
    </citation>
    <scope>NUCLEOTIDE SEQUENCE [LARGE SCALE GENOMIC DNA]</scope>
    <source>
        <strain evidence="2">KCTC 12848</strain>
    </source>
</reference>
<protein>
    <submittedName>
        <fullName evidence="1">DUF1289 domain-containing protein</fullName>
    </submittedName>
</protein>
<dbReference type="InterPro" id="IPR010710">
    <property type="entry name" value="DUF1289"/>
</dbReference>
<dbReference type="RefSeq" id="WP_265722970.1">
    <property type="nucleotide sequence ID" value="NZ_JAPIVK010000033.1"/>
</dbReference>
<keyword evidence="2" id="KW-1185">Reference proteome</keyword>
<evidence type="ECO:0000313" key="1">
    <source>
        <dbReference type="EMBL" id="MFD2312312.1"/>
    </source>
</evidence>
<sequence>MSDKSAAAERPVKSPCVSVCALNAQDICEGCFRSIAEIGGWGSMNNDERRVVLKNCGERARRMGRIL</sequence>
<dbReference type="EMBL" id="JBHUJD010000035">
    <property type="protein sequence ID" value="MFD2312312.1"/>
    <property type="molecule type" value="Genomic_DNA"/>
</dbReference>
<proteinExistence type="predicted"/>
<name>A0ABW5EGK5_9GAMM</name>
<dbReference type="PANTHER" id="PTHR35175">
    <property type="entry name" value="DUF1289 DOMAIN-CONTAINING PROTEIN"/>
    <property type="match status" value="1"/>
</dbReference>
<accession>A0ABW5EGK5</accession>
<dbReference type="Pfam" id="PF06945">
    <property type="entry name" value="DUF1289"/>
    <property type="match status" value="1"/>
</dbReference>
<gene>
    <name evidence="1" type="ORF">ACFSKX_17970</name>
</gene>
<evidence type="ECO:0000313" key="2">
    <source>
        <dbReference type="Proteomes" id="UP001597425"/>
    </source>
</evidence>